<evidence type="ECO:0000313" key="2">
    <source>
        <dbReference type="EMBL" id="KAK7308370.1"/>
    </source>
</evidence>
<feature type="region of interest" description="Disordered" evidence="1">
    <location>
        <begin position="111"/>
        <end position="134"/>
    </location>
</feature>
<evidence type="ECO:0000313" key="3">
    <source>
        <dbReference type="Proteomes" id="UP001367508"/>
    </source>
</evidence>
<reference evidence="2 3" key="1">
    <citation type="submission" date="2024-01" db="EMBL/GenBank/DDBJ databases">
        <title>The genomes of 5 underutilized Papilionoideae crops provide insights into root nodulation and disease resistanc.</title>
        <authorList>
            <person name="Jiang F."/>
        </authorList>
    </citation>
    <scope>NUCLEOTIDE SEQUENCE [LARGE SCALE GENOMIC DNA]</scope>
    <source>
        <strain evidence="2">LVBAO_FW01</strain>
        <tissue evidence="2">Leaves</tissue>
    </source>
</reference>
<proteinExistence type="predicted"/>
<gene>
    <name evidence="2" type="ORF">VNO77_41973</name>
</gene>
<accession>A0AAN9JZU5</accession>
<dbReference type="Proteomes" id="UP001367508">
    <property type="component" value="Unassembled WGS sequence"/>
</dbReference>
<evidence type="ECO:0000256" key="1">
    <source>
        <dbReference type="SAM" id="MobiDB-lite"/>
    </source>
</evidence>
<keyword evidence="3" id="KW-1185">Reference proteome</keyword>
<sequence>MFVKGVHRYSEILQNFFATIFKLQLREVSVFLKSSLNQVDHKIEFLVLKPSQIQRPNLKKTANIAWVQFLENLFPIIDPPDPKLHTVIDLALSRLVSSNYAYKDTILAGSAPRMSPSKHPGSNRQEAKTMAADRPQHVGSSRDIFCHALKSLIKGPNIGST</sequence>
<name>A0AAN9JZU5_CANGL</name>
<comment type="caution">
    <text evidence="2">The sequence shown here is derived from an EMBL/GenBank/DDBJ whole genome shotgun (WGS) entry which is preliminary data.</text>
</comment>
<protein>
    <submittedName>
        <fullName evidence="2">Uncharacterized protein</fullName>
    </submittedName>
</protein>
<organism evidence="2 3">
    <name type="scientific">Canavalia gladiata</name>
    <name type="common">Sword bean</name>
    <name type="synonym">Dolichos gladiatus</name>
    <dbReference type="NCBI Taxonomy" id="3824"/>
    <lineage>
        <taxon>Eukaryota</taxon>
        <taxon>Viridiplantae</taxon>
        <taxon>Streptophyta</taxon>
        <taxon>Embryophyta</taxon>
        <taxon>Tracheophyta</taxon>
        <taxon>Spermatophyta</taxon>
        <taxon>Magnoliopsida</taxon>
        <taxon>eudicotyledons</taxon>
        <taxon>Gunneridae</taxon>
        <taxon>Pentapetalae</taxon>
        <taxon>rosids</taxon>
        <taxon>fabids</taxon>
        <taxon>Fabales</taxon>
        <taxon>Fabaceae</taxon>
        <taxon>Papilionoideae</taxon>
        <taxon>50 kb inversion clade</taxon>
        <taxon>NPAAA clade</taxon>
        <taxon>indigoferoid/millettioid clade</taxon>
        <taxon>Phaseoleae</taxon>
        <taxon>Canavalia</taxon>
    </lineage>
</organism>
<dbReference type="EMBL" id="JAYMYQ010000010">
    <property type="protein sequence ID" value="KAK7308370.1"/>
    <property type="molecule type" value="Genomic_DNA"/>
</dbReference>
<dbReference type="AlphaFoldDB" id="A0AAN9JZU5"/>